<feature type="chain" id="PRO_5029806204" evidence="2">
    <location>
        <begin position="18"/>
        <end position="90"/>
    </location>
</feature>
<gene>
    <name evidence="3" type="ORF">G5714_018943</name>
</gene>
<reference evidence="3 4" key="1">
    <citation type="submission" date="2020-04" db="EMBL/GenBank/DDBJ databases">
        <title>Chromosome-level genome assembly of a cyprinid fish Onychostoma macrolepis by integration of Nanopore Sequencing, Bionano and Hi-C technology.</title>
        <authorList>
            <person name="Wang D."/>
        </authorList>
    </citation>
    <scope>NUCLEOTIDE SEQUENCE [LARGE SCALE GENOMIC DNA]</scope>
    <source>
        <strain evidence="3">SWU-2019</strain>
        <tissue evidence="3">Muscle</tissue>
    </source>
</reference>
<dbReference type="AlphaFoldDB" id="A0A7J6C0G8"/>
<protein>
    <submittedName>
        <fullName evidence="3">Uncharacterized protein</fullName>
    </submittedName>
</protein>
<organism evidence="3 4">
    <name type="scientific">Onychostoma macrolepis</name>
    <dbReference type="NCBI Taxonomy" id="369639"/>
    <lineage>
        <taxon>Eukaryota</taxon>
        <taxon>Metazoa</taxon>
        <taxon>Chordata</taxon>
        <taxon>Craniata</taxon>
        <taxon>Vertebrata</taxon>
        <taxon>Euteleostomi</taxon>
        <taxon>Actinopterygii</taxon>
        <taxon>Neopterygii</taxon>
        <taxon>Teleostei</taxon>
        <taxon>Ostariophysi</taxon>
        <taxon>Cypriniformes</taxon>
        <taxon>Cyprinidae</taxon>
        <taxon>Acrossocheilinae</taxon>
        <taxon>Onychostoma</taxon>
    </lineage>
</organism>
<evidence type="ECO:0000256" key="2">
    <source>
        <dbReference type="SAM" id="SignalP"/>
    </source>
</evidence>
<accession>A0A7J6C0G8</accession>
<evidence type="ECO:0000313" key="4">
    <source>
        <dbReference type="Proteomes" id="UP000579812"/>
    </source>
</evidence>
<sequence>MCLWLIISTSLFFLKKAEEEIEEKKMQLMKTQKDVQQLILKKIKNIQDIKHSAEIRKETLDEKITHTELKWMQYYAGTVCCLNYTRVHSS</sequence>
<dbReference type="Proteomes" id="UP000579812">
    <property type="component" value="Unassembled WGS sequence"/>
</dbReference>
<keyword evidence="1" id="KW-0175">Coiled coil</keyword>
<evidence type="ECO:0000256" key="1">
    <source>
        <dbReference type="SAM" id="Coils"/>
    </source>
</evidence>
<feature type="signal peptide" evidence="2">
    <location>
        <begin position="1"/>
        <end position="17"/>
    </location>
</feature>
<evidence type="ECO:0000313" key="3">
    <source>
        <dbReference type="EMBL" id="KAF4100747.1"/>
    </source>
</evidence>
<proteinExistence type="predicted"/>
<feature type="coiled-coil region" evidence="1">
    <location>
        <begin position="14"/>
        <end position="63"/>
    </location>
</feature>
<dbReference type="EMBL" id="JAAMOB010000019">
    <property type="protein sequence ID" value="KAF4100747.1"/>
    <property type="molecule type" value="Genomic_DNA"/>
</dbReference>
<keyword evidence="2" id="KW-0732">Signal</keyword>
<comment type="caution">
    <text evidence="3">The sequence shown here is derived from an EMBL/GenBank/DDBJ whole genome shotgun (WGS) entry which is preliminary data.</text>
</comment>
<keyword evidence="4" id="KW-1185">Reference proteome</keyword>
<name>A0A7J6C0G8_9TELE</name>